<name>A0A6S7BDD2_9BURK</name>
<dbReference type="EMBL" id="CADIKM010000006">
    <property type="protein sequence ID" value="CAB3785012.1"/>
    <property type="molecule type" value="Genomic_DNA"/>
</dbReference>
<accession>A0A6S7BDD2</accession>
<sequence length="90" mass="9799">MPQLARTCAADTQGNNSCQSRSITAQIAGRKQSTQVNEHCFPATIPPPHSINAFGYTFTSSLAKVLSWRCACSMYSLGYWLGLACSKPLR</sequence>
<dbReference type="AlphaFoldDB" id="A0A6S7BDD2"/>
<proteinExistence type="predicted"/>
<protein>
    <submittedName>
        <fullName evidence="1">Uncharacterized protein</fullName>
    </submittedName>
</protein>
<keyword evidence="2" id="KW-1185">Reference proteome</keyword>
<evidence type="ECO:0000313" key="1">
    <source>
        <dbReference type="EMBL" id="CAB3785012.1"/>
    </source>
</evidence>
<organism evidence="1 2">
    <name type="scientific">Pararobbsia alpina</name>
    <dbReference type="NCBI Taxonomy" id="621374"/>
    <lineage>
        <taxon>Bacteria</taxon>
        <taxon>Pseudomonadati</taxon>
        <taxon>Pseudomonadota</taxon>
        <taxon>Betaproteobacteria</taxon>
        <taxon>Burkholderiales</taxon>
        <taxon>Burkholderiaceae</taxon>
        <taxon>Pararobbsia</taxon>
    </lineage>
</organism>
<reference evidence="1 2" key="1">
    <citation type="submission" date="2020-04" db="EMBL/GenBank/DDBJ databases">
        <authorList>
            <person name="De Canck E."/>
        </authorList>
    </citation>
    <scope>NUCLEOTIDE SEQUENCE [LARGE SCALE GENOMIC DNA]</scope>
    <source>
        <strain evidence="1 2">LMG 28138</strain>
    </source>
</reference>
<gene>
    <name evidence="1" type="ORF">LMG28138_01929</name>
</gene>
<evidence type="ECO:0000313" key="2">
    <source>
        <dbReference type="Proteomes" id="UP000494115"/>
    </source>
</evidence>
<dbReference type="Proteomes" id="UP000494115">
    <property type="component" value="Unassembled WGS sequence"/>
</dbReference>